<dbReference type="EMBL" id="JAPDNT010000018">
    <property type="protein sequence ID" value="MCW3476334.1"/>
    <property type="molecule type" value="Genomic_DNA"/>
</dbReference>
<name>A0AA41YMP7_9PROT</name>
<keyword evidence="2" id="KW-1185">Reference proteome</keyword>
<dbReference type="AlphaFoldDB" id="A0AA41YMP7"/>
<proteinExistence type="predicted"/>
<dbReference type="Proteomes" id="UP001165679">
    <property type="component" value="Unassembled WGS sequence"/>
</dbReference>
<evidence type="ECO:0000313" key="1">
    <source>
        <dbReference type="EMBL" id="MCW3476334.1"/>
    </source>
</evidence>
<protein>
    <submittedName>
        <fullName evidence="1">Uncharacterized protein</fullName>
    </submittedName>
</protein>
<comment type="caution">
    <text evidence="1">The sequence shown here is derived from an EMBL/GenBank/DDBJ whole genome shotgun (WGS) entry which is preliminary data.</text>
</comment>
<organism evidence="1 2">
    <name type="scientific">Limobrevibacterium gyesilva</name>
    <dbReference type="NCBI Taxonomy" id="2991712"/>
    <lineage>
        <taxon>Bacteria</taxon>
        <taxon>Pseudomonadati</taxon>
        <taxon>Pseudomonadota</taxon>
        <taxon>Alphaproteobacteria</taxon>
        <taxon>Acetobacterales</taxon>
        <taxon>Acetobacteraceae</taxon>
        <taxon>Limobrevibacterium</taxon>
    </lineage>
</organism>
<reference evidence="1" key="2">
    <citation type="submission" date="2022-10" db="EMBL/GenBank/DDBJ databases">
        <authorList>
            <person name="Trinh H.N."/>
        </authorList>
    </citation>
    <scope>NUCLEOTIDE SEQUENCE</scope>
    <source>
        <strain evidence="1">RN2-1</strain>
    </source>
</reference>
<accession>A0AA41YMP7</accession>
<evidence type="ECO:0000313" key="2">
    <source>
        <dbReference type="Proteomes" id="UP001165679"/>
    </source>
</evidence>
<dbReference type="RefSeq" id="WP_264715113.1">
    <property type="nucleotide sequence ID" value="NZ_JAPDNT010000018.1"/>
</dbReference>
<gene>
    <name evidence="1" type="ORF">OL599_17325</name>
</gene>
<sequence length="146" mass="16345">MIDPQPSPQPPKPEPLIPYEHPLSGRLRALSTELQDVRGAIELLRPELARAKLEGSAALCEARTPEYRRIVGRFCAALIELGEATREHEAFVDTVRDAAWSFIRPIQLSSLGDPAEQYSEFRQLLGWAAECGHFDATQIPQGWRKA</sequence>
<reference evidence="1" key="1">
    <citation type="submission" date="2022-09" db="EMBL/GenBank/DDBJ databases">
        <title>Rhodovastum sp. nov. RN2-1 isolated from soil in Seongnam, South Korea.</title>
        <authorList>
            <person name="Le N.T."/>
        </authorList>
    </citation>
    <scope>NUCLEOTIDE SEQUENCE</scope>
    <source>
        <strain evidence="1">RN2-1</strain>
    </source>
</reference>